<evidence type="ECO:0000313" key="1">
    <source>
        <dbReference type="EMBL" id="KAG1361946.1"/>
    </source>
</evidence>
<reference evidence="1" key="1">
    <citation type="journal article" date="2017" name="Gigascience">
        <title>The genome draft of coconut (Cocos nucifera).</title>
        <authorList>
            <person name="Xiao Y."/>
            <person name="Xu P."/>
            <person name="Fan H."/>
            <person name="Baudouin L."/>
            <person name="Xia W."/>
            <person name="Bocs S."/>
            <person name="Xu J."/>
            <person name="Li Q."/>
            <person name="Guo A."/>
            <person name="Zhou L."/>
            <person name="Li J."/>
            <person name="Wu Y."/>
            <person name="Ma Z."/>
            <person name="Armero A."/>
            <person name="Issali A.E."/>
            <person name="Liu N."/>
            <person name="Peng M."/>
            <person name="Yang Y."/>
        </authorList>
    </citation>
    <scope>NUCLEOTIDE SEQUENCE</scope>
    <source>
        <tissue evidence="1">Spear leaf of Hainan Tall coconut</tissue>
    </source>
</reference>
<organism evidence="1 2">
    <name type="scientific">Cocos nucifera</name>
    <name type="common">Coconut palm</name>
    <dbReference type="NCBI Taxonomy" id="13894"/>
    <lineage>
        <taxon>Eukaryota</taxon>
        <taxon>Viridiplantae</taxon>
        <taxon>Streptophyta</taxon>
        <taxon>Embryophyta</taxon>
        <taxon>Tracheophyta</taxon>
        <taxon>Spermatophyta</taxon>
        <taxon>Magnoliopsida</taxon>
        <taxon>Liliopsida</taxon>
        <taxon>Arecaceae</taxon>
        <taxon>Arecoideae</taxon>
        <taxon>Cocoseae</taxon>
        <taxon>Attaleinae</taxon>
        <taxon>Cocos</taxon>
    </lineage>
</organism>
<dbReference type="AlphaFoldDB" id="A0A8K0N814"/>
<accession>A0A8K0N814</accession>
<sequence>MRSSPLISSPRKALEIFRKQEVDFLIATDVVARERKEKRNGRPALLNFKDDLFNRDHCHFGSSKMLFPCASMATPETGGWQREREPRG</sequence>
<evidence type="ECO:0000313" key="2">
    <source>
        <dbReference type="Proteomes" id="UP000797356"/>
    </source>
</evidence>
<dbReference type="Proteomes" id="UP000797356">
    <property type="component" value="Chromosome 10"/>
</dbReference>
<comment type="caution">
    <text evidence="1">The sequence shown here is derived from an EMBL/GenBank/DDBJ whole genome shotgun (WGS) entry which is preliminary data.</text>
</comment>
<proteinExistence type="predicted"/>
<name>A0A8K0N814_COCNU</name>
<reference evidence="1" key="2">
    <citation type="submission" date="2019-07" db="EMBL/GenBank/DDBJ databases">
        <authorList>
            <person name="Yang Y."/>
            <person name="Bocs S."/>
            <person name="Baudouin L."/>
        </authorList>
    </citation>
    <scope>NUCLEOTIDE SEQUENCE</scope>
    <source>
        <tissue evidence="1">Spear leaf of Hainan Tall coconut</tissue>
    </source>
</reference>
<gene>
    <name evidence="1" type="ORF">COCNU_10G001650</name>
</gene>
<dbReference type="EMBL" id="CM017881">
    <property type="protein sequence ID" value="KAG1361946.1"/>
    <property type="molecule type" value="Genomic_DNA"/>
</dbReference>
<keyword evidence="2" id="KW-1185">Reference proteome</keyword>
<protein>
    <submittedName>
        <fullName evidence="1">Uncharacterized protein</fullName>
    </submittedName>
</protein>